<reference evidence="4" key="1">
    <citation type="submission" date="2014-12" db="EMBL/GenBank/DDBJ databases">
        <title>Genome Sequence of Valsa Canker Pathogens Uncovers a Specific Adaption of Colonization on Woody Bark.</title>
        <authorList>
            <person name="Yin Z."/>
            <person name="Liu H."/>
            <person name="Gao X."/>
            <person name="Li Z."/>
            <person name="Song N."/>
            <person name="Ke X."/>
            <person name="Dai Q."/>
            <person name="Wu Y."/>
            <person name="Sun Y."/>
            <person name="Xu J.-R."/>
            <person name="Kang Z.K."/>
            <person name="Wang L."/>
            <person name="Huang L."/>
        </authorList>
    </citation>
    <scope>NUCLEOTIDE SEQUENCE [LARGE SCALE GENOMIC DNA]</scope>
    <source>
        <strain evidence="4">03-8</strain>
    </source>
</reference>
<dbReference type="PANTHER" id="PTHR43439">
    <property type="entry name" value="PHENYLACETATE-COENZYME A LIGASE"/>
    <property type="match status" value="1"/>
</dbReference>
<dbReference type="PANTHER" id="PTHR43439:SF2">
    <property type="entry name" value="ENZYME, PUTATIVE (JCVI)-RELATED"/>
    <property type="match status" value="1"/>
</dbReference>
<dbReference type="Gene3D" id="3.40.50.720">
    <property type="entry name" value="NAD(P)-binding Rossmann-like Domain"/>
    <property type="match status" value="1"/>
</dbReference>
<feature type="domain" description="Carrier" evidence="3">
    <location>
        <begin position="96"/>
        <end position="172"/>
    </location>
</feature>
<dbReference type="InterPro" id="IPR036291">
    <property type="entry name" value="NAD(P)-bd_dom_sf"/>
</dbReference>
<dbReference type="EMBL" id="CM003102">
    <property type="protein sequence ID" value="KUI69871.1"/>
    <property type="molecule type" value="Genomic_DNA"/>
</dbReference>
<name>A0A194W042_CYTMA</name>
<dbReference type="InterPro" id="IPR051414">
    <property type="entry name" value="Adenylate-forming_Reductase"/>
</dbReference>
<sequence length="552" mass="59521">MAKNAELSGALVIGAQRLQAALLIEPVSEKSLSTAEQAALIERIWCRVSRKPTAGTFMRGPSISQYTQEIEKLYGNADALLGDEDGGTDEAALYATGLDGITRLVRQHVRAVTGWSSINETDSFFDQGMDSLHGFQLTRALRRSFRGPDLALSAIYKNPTVAQLAAAIFTGGNDGLDERKVMETLLATYRGLIQQIPASKDPKTRFRRVSKPVHVLLTGSTGTVGTYLLRALLDQEGTGHIFCLGRRDDGGRAVQEMKFTKAGIRTTELDHESRVTFIKADFQQPLLGLDSPTYELLRSEVGLVIHAAWPVNFNVTLGAFPPHLAGLVNLLSLAALAALAAAQFVFISSVAAVGGYTKGPPPEEVLSALDTSGSIGYRRSKLLGELLVDAAAQHLGDMMPATIIRIGQVAGPVYPTTWGPLFYNVDLVPVDLLADVLADLATATTEQAASGASIFNLRNPHITPWRTLLPAVTNLAKLRESNEEEGDDILGIKNPALKLLDFFGGLWSPADAIPRSPEAQALVWPMAVERALAASQSLRRLEPVRLEWSGLL</sequence>
<evidence type="ECO:0000313" key="5">
    <source>
        <dbReference type="Proteomes" id="UP000078559"/>
    </source>
</evidence>
<accession>A0A194W042</accession>
<dbReference type="InterPro" id="IPR013120">
    <property type="entry name" value="FAR_NAD-bd"/>
</dbReference>
<dbReference type="InterPro" id="IPR009081">
    <property type="entry name" value="PP-bd_ACP"/>
</dbReference>
<proteinExistence type="predicted"/>
<organism evidence="4 5">
    <name type="scientific">Cytospora mali</name>
    <name type="common">Apple Valsa canker fungus</name>
    <name type="synonym">Valsa mali</name>
    <dbReference type="NCBI Taxonomy" id="578113"/>
    <lineage>
        <taxon>Eukaryota</taxon>
        <taxon>Fungi</taxon>
        <taxon>Dikarya</taxon>
        <taxon>Ascomycota</taxon>
        <taxon>Pezizomycotina</taxon>
        <taxon>Sordariomycetes</taxon>
        <taxon>Sordariomycetidae</taxon>
        <taxon>Diaporthales</taxon>
        <taxon>Cytosporaceae</taxon>
        <taxon>Cytospora</taxon>
    </lineage>
</organism>
<evidence type="ECO:0000259" key="3">
    <source>
        <dbReference type="PROSITE" id="PS50075"/>
    </source>
</evidence>
<keyword evidence="2" id="KW-0597">Phosphoprotein</keyword>
<dbReference type="SUPFAM" id="SSF47336">
    <property type="entry name" value="ACP-like"/>
    <property type="match status" value="1"/>
</dbReference>
<evidence type="ECO:0000313" key="4">
    <source>
        <dbReference type="EMBL" id="KUI69871.1"/>
    </source>
</evidence>
<dbReference type="Pfam" id="PF07993">
    <property type="entry name" value="NAD_binding_4"/>
    <property type="match status" value="1"/>
</dbReference>
<dbReference type="OrthoDB" id="429813at2759"/>
<dbReference type="Gene3D" id="1.10.1200.10">
    <property type="entry name" value="ACP-like"/>
    <property type="match status" value="1"/>
</dbReference>
<evidence type="ECO:0000256" key="1">
    <source>
        <dbReference type="ARBA" id="ARBA00022450"/>
    </source>
</evidence>
<keyword evidence="1" id="KW-0596">Phosphopantetheine</keyword>
<dbReference type="AlphaFoldDB" id="A0A194W042"/>
<protein>
    <submittedName>
        <fullName evidence="4">L-aminoadipate-semialdehyde dehydrogenase large subunit</fullName>
    </submittedName>
</protein>
<dbReference type="Proteomes" id="UP000078559">
    <property type="component" value="Chromosome 5"/>
</dbReference>
<gene>
    <name evidence="4" type="ORF">VM1G_05399</name>
</gene>
<dbReference type="InterPro" id="IPR020806">
    <property type="entry name" value="PKS_PP-bd"/>
</dbReference>
<evidence type="ECO:0000256" key="2">
    <source>
        <dbReference type="ARBA" id="ARBA00022553"/>
    </source>
</evidence>
<dbReference type="SUPFAM" id="SSF51735">
    <property type="entry name" value="NAD(P)-binding Rossmann-fold domains"/>
    <property type="match status" value="1"/>
</dbReference>
<dbReference type="SMART" id="SM00823">
    <property type="entry name" value="PKS_PP"/>
    <property type="match status" value="1"/>
</dbReference>
<dbReference type="GO" id="GO:0031177">
    <property type="term" value="F:phosphopantetheine binding"/>
    <property type="evidence" value="ECO:0007669"/>
    <property type="project" value="InterPro"/>
</dbReference>
<dbReference type="SMR" id="A0A194W042"/>
<dbReference type="PROSITE" id="PS50075">
    <property type="entry name" value="CARRIER"/>
    <property type="match status" value="1"/>
</dbReference>
<dbReference type="InterPro" id="IPR036736">
    <property type="entry name" value="ACP-like_sf"/>
</dbReference>
<dbReference type="Pfam" id="PF00550">
    <property type="entry name" value="PP-binding"/>
    <property type="match status" value="1"/>
</dbReference>
<keyword evidence="5" id="KW-1185">Reference proteome</keyword>